<evidence type="ECO:0008006" key="2">
    <source>
        <dbReference type="Google" id="ProtNLM"/>
    </source>
</evidence>
<dbReference type="EMBL" id="LR796384">
    <property type="protein sequence ID" value="CAB4140941.1"/>
    <property type="molecule type" value="Genomic_DNA"/>
</dbReference>
<accession>A0A6J5M417</accession>
<gene>
    <name evidence="1" type="ORF">UFOVP401_31</name>
</gene>
<protein>
    <recommendedName>
        <fullName evidence="2">Concanavalin A-like lectin/glucanases superfamily</fullName>
    </recommendedName>
</protein>
<organism evidence="1">
    <name type="scientific">uncultured Caudovirales phage</name>
    <dbReference type="NCBI Taxonomy" id="2100421"/>
    <lineage>
        <taxon>Viruses</taxon>
        <taxon>Duplodnaviria</taxon>
        <taxon>Heunggongvirae</taxon>
        <taxon>Uroviricota</taxon>
        <taxon>Caudoviricetes</taxon>
        <taxon>Peduoviridae</taxon>
        <taxon>Maltschvirus</taxon>
        <taxon>Maltschvirus maltsch</taxon>
    </lineage>
</organism>
<sequence>MALSKIITSRHNRRTTLIPFPGTVDDGSTLSLDFTTGVLDPRLTFTRSTSGTYIGSDGLVKTASTNVARFDHDPTTLAPRGLLIESSSINYMLESTSLSGYSNTNMVAVSSGSETDPEGNANSAKQIYATSGASAYHGFFRSTTAGTNTQITISIWAKARNYTFLFLSDLATGRASVRFNLNTGATDNNFGAGFVSAKATPFPNGWWRCEMVVNVTASTAYAWSFGGTPSGATLNGFGTQYAGTGNAADGIYCYGFQVEAGSGASSYIPTGASQGSRAADKMSMTDISTMQWNQTAGTFALHMDVAAETNTSAFPAFMGMYTATPVRVVRFLLNNSSGTNPQIGNDTWTATPTQILASLVTRSTAPTAFKFAVSLSNTGQTVNQVVNAGSVTTASGTGTMQTPTRFLWHQDPSAGDSEYFPIHIRSLKYWPTTLPNAQLQALTT</sequence>
<evidence type="ECO:0000313" key="1">
    <source>
        <dbReference type="EMBL" id="CAB4140941.1"/>
    </source>
</evidence>
<reference evidence="1" key="1">
    <citation type="submission" date="2020-04" db="EMBL/GenBank/DDBJ databases">
        <authorList>
            <person name="Chiriac C."/>
            <person name="Salcher M."/>
            <person name="Ghai R."/>
            <person name="Kavagutti S V."/>
        </authorList>
    </citation>
    <scope>NUCLEOTIDE SEQUENCE</scope>
</reference>
<proteinExistence type="predicted"/>
<name>A0A6J5M417_9CAUD</name>